<feature type="region of interest" description="Disordered" evidence="3">
    <location>
        <begin position="46"/>
        <end position="67"/>
    </location>
</feature>
<evidence type="ECO:0000313" key="6">
    <source>
        <dbReference type="Proteomes" id="UP000521872"/>
    </source>
</evidence>
<dbReference type="SUPFAM" id="SSF47370">
    <property type="entry name" value="Bromodomain"/>
    <property type="match status" value="1"/>
</dbReference>
<feature type="compositionally biased region" description="Pro residues" evidence="3">
    <location>
        <begin position="343"/>
        <end position="367"/>
    </location>
</feature>
<evidence type="ECO:0000259" key="4">
    <source>
        <dbReference type="PROSITE" id="PS50014"/>
    </source>
</evidence>
<feature type="domain" description="Bromo" evidence="4">
    <location>
        <begin position="94"/>
        <end position="164"/>
    </location>
</feature>
<feature type="region of interest" description="Disordered" evidence="3">
    <location>
        <begin position="199"/>
        <end position="284"/>
    </location>
</feature>
<feature type="compositionally biased region" description="Low complexity" evidence="3">
    <location>
        <begin position="369"/>
        <end position="378"/>
    </location>
</feature>
<evidence type="ECO:0000256" key="2">
    <source>
        <dbReference type="PROSITE-ProRule" id="PRU00035"/>
    </source>
</evidence>
<comment type="caution">
    <text evidence="5">The sequence shown here is derived from an EMBL/GenBank/DDBJ whole genome shotgun (WGS) entry which is preliminary data.</text>
</comment>
<feature type="compositionally biased region" description="Low complexity" evidence="3">
    <location>
        <begin position="415"/>
        <end position="429"/>
    </location>
</feature>
<feature type="compositionally biased region" description="Basic residues" evidence="3">
    <location>
        <begin position="432"/>
        <end position="450"/>
    </location>
</feature>
<protein>
    <recommendedName>
        <fullName evidence="4">Bromo domain-containing protein</fullName>
    </recommendedName>
</protein>
<dbReference type="InterPro" id="IPR036427">
    <property type="entry name" value="Bromodomain-like_sf"/>
</dbReference>
<keyword evidence="1 2" id="KW-0103">Bromodomain</keyword>
<gene>
    <name evidence="5" type="ORF">D9613_009462</name>
</gene>
<feature type="compositionally biased region" description="Acidic residues" evidence="3">
    <location>
        <begin position="199"/>
        <end position="215"/>
    </location>
</feature>
<dbReference type="InterPro" id="IPR001487">
    <property type="entry name" value="Bromodomain"/>
</dbReference>
<dbReference type="InterPro" id="IPR051831">
    <property type="entry name" value="Bromodomain_contain_prot"/>
</dbReference>
<keyword evidence="6" id="KW-1185">Reference proteome</keyword>
<feature type="compositionally biased region" description="Basic and acidic residues" evidence="3">
    <location>
        <begin position="752"/>
        <end position="762"/>
    </location>
</feature>
<dbReference type="SMART" id="SM00297">
    <property type="entry name" value="BROMO"/>
    <property type="match status" value="1"/>
</dbReference>
<feature type="region of interest" description="Disordered" evidence="3">
    <location>
        <begin position="1"/>
        <end position="30"/>
    </location>
</feature>
<accession>A0A8H4R3J9</accession>
<dbReference type="AlphaFoldDB" id="A0A8H4R3J9"/>
<dbReference type="PANTHER" id="PTHR22881">
    <property type="entry name" value="BROMODOMAIN CONTAINING PROTEIN"/>
    <property type="match status" value="1"/>
</dbReference>
<dbReference type="EMBL" id="JAACJL010000002">
    <property type="protein sequence ID" value="KAF4622126.1"/>
    <property type="molecule type" value="Genomic_DNA"/>
</dbReference>
<feature type="compositionally biased region" description="Basic residues" evidence="3">
    <location>
        <begin position="240"/>
        <end position="249"/>
    </location>
</feature>
<feature type="compositionally biased region" description="Low complexity" evidence="3">
    <location>
        <begin position="862"/>
        <end position="874"/>
    </location>
</feature>
<sequence length="973" mass="106150">MDERAQSFSPFYNHPESPKIYLPKPAGTSSSGLTLVIPSLKSLKTASKQKHRSASHPYSASAFPDVEPQEKKIPRPVKLKPLKEVLSKLIAQLKKKDDYAFFLHPVDAASVPGYSDVVKRPMDLGTMSDKVARGKYRSLEDFASDFRLVTNNAKLFNPPGTIYHTEADRLEAWGLDHISKAASTVIQYETDWNIEIEKDEEVPVNVDEDDDDAPMDVDTNSRDRSVSVVSQPPPPGAAPTHRRGPRGPYRKQNQNGQPGTLSESLEPDGGLPGSKDGLGSFPPGSDWAKTMVALKLKGKRYRTKKERLRFERDGPPFLADGSLDYTEMEDPFSVLSCFVPDPPSRPQLVPLYPPLHNPPPPPPPPPQAESSTSQTPQLEQPPPPPVLPTTVPLPPFPSATSVPLDHPPLTLPFLNPDNNTANNNSNDTSGKAPRRRHWTVVRNASSRHKGKEREDELHESLGADLPAWQMPREAHALDYGSFSVLAGALAEEMRKAASAPVPGPAPISASASASTPINNGLVGASVNANGAASQNSHGQNDEETAMELIRASLRYQKPVESTPSASSTNAARVNGTVTSKKSYFTTERAMEAEEYIKDVVYGGVEGLAYIRSLAEFVNGDTYYKEEEEEEEGVKREPGKRFNPALGMPLSQWVERNIIDPLTDGRHALLREAAVELIKQQGIKASDPLPKGKVPSQVATSLHKYPAAMVAISKLSEIRMHKIDMGSLIKEPNELFLSEEEWAGKWVKERREKAKEKEKEKMGDPVPGTQSQPQPPLPLAAAASTTAEAEPEEEEEEEEDDDDDAMEVEEPEQTWAGVDASVKDRANGHLSTSYQQEGPDELREVLDYVADAILEVDKKIRAAKAGSSSSNSARAVQSKPDVEMEPPSVTVNGVKAEESGSDNAVPQAESVAPPPPPPETETSSTPAEDPEIRHLRLNLLALSKRAPLDTIARLPKDLVPEHIRNLVPTLGSTA</sequence>
<reference evidence="5 6" key="1">
    <citation type="submission" date="2019-12" db="EMBL/GenBank/DDBJ databases">
        <authorList>
            <person name="Floudas D."/>
            <person name="Bentzer J."/>
            <person name="Ahren D."/>
            <person name="Johansson T."/>
            <person name="Persson P."/>
            <person name="Tunlid A."/>
        </authorList>
    </citation>
    <scope>NUCLEOTIDE SEQUENCE [LARGE SCALE GENOMIC DNA]</scope>
    <source>
        <strain evidence="5 6">CBS 102.39</strain>
    </source>
</reference>
<evidence type="ECO:0000313" key="5">
    <source>
        <dbReference type="EMBL" id="KAF4622126.1"/>
    </source>
</evidence>
<feature type="compositionally biased region" description="Polar residues" evidence="3">
    <location>
        <begin position="251"/>
        <end position="263"/>
    </location>
</feature>
<feature type="region of interest" description="Disordered" evidence="3">
    <location>
        <begin position="343"/>
        <end position="458"/>
    </location>
</feature>
<evidence type="ECO:0000256" key="3">
    <source>
        <dbReference type="SAM" id="MobiDB-lite"/>
    </source>
</evidence>
<dbReference type="GO" id="GO:0006325">
    <property type="term" value="P:chromatin organization"/>
    <property type="evidence" value="ECO:0007669"/>
    <property type="project" value="UniProtKB-ARBA"/>
</dbReference>
<feature type="compositionally biased region" description="Acidic residues" evidence="3">
    <location>
        <begin position="788"/>
        <end position="811"/>
    </location>
</feature>
<feature type="compositionally biased region" description="Polar residues" evidence="3">
    <location>
        <begin position="1"/>
        <end position="10"/>
    </location>
</feature>
<proteinExistence type="predicted"/>
<dbReference type="Gene3D" id="1.20.920.10">
    <property type="entry name" value="Bromodomain-like"/>
    <property type="match status" value="1"/>
</dbReference>
<name>A0A8H4R3J9_9AGAR</name>
<dbReference type="PROSITE" id="PS50014">
    <property type="entry name" value="BROMODOMAIN_2"/>
    <property type="match status" value="1"/>
</dbReference>
<dbReference type="Pfam" id="PF00439">
    <property type="entry name" value="Bromodomain"/>
    <property type="match status" value="1"/>
</dbReference>
<feature type="compositionally biased region" description="Low complexity" evidence="3">
    <location>
        <begin position="778"/>
        <end position="787"/>
    </location>
</feature>
<evidence type="ECO:0000256" key="1">
    <source>
        <dbReference type="ARBA" id="ARBA00023117"/>
    </source>
</evidence>
<organism evidence="5 6">
    <name type="scientific">Agrocybe pediades</name>
    <dbReference type="NCBI Taxonomy" id="84607"/>
    <lineage>
        <taxon>Eukaryota</taxon>
        <taxon>Fungi</taxon>
        <taxon>Dikarya</taxon>
        <taxon>Basidiomycota</taxon>
        <taxon>Agaricomycotina</taxon>
        <taxon>Agaricomycetes</taxon>
        <taxon>Agaricomycetidae</taxon>
        <taxon>Agaricales</taxon>
        <taxon>Agaricineae</taxon>
        <taxon>Strophariaceae</taxon>
        <taxon>Agrocybe</taxon>
    </lineage>
</organism>
<dbReference type="Proteomes" id="UP000521872">
    <property type="component" value="Unassembled WGS sequence"/>
</dbReference>
<dbReference type="PRINTS" id="PR00503">
    <property type="entry name" value="BROMODOMAIN"/>
</dbReference>
<dbReference type="PANTHER" id="PTHR22881:SF27">
    <property type="entry name" value="BROMODOMAIN CONTAINING 7_9"/>
    <property type="match status" value="1"/>
</dbReference>
<feature type="region of interest" description="Disordered" evidence="3">
    <location>
        <begin position="752"/>
        <end position="840"/>
    </location>
</feature>
<feature type="region of interest" description="Disordered" evidence="3">
    <location>
        <begin position="860"/>
        <end position="931"/>
    </location>
</feature>
<feature type="compositionally biased region" description="Pro residues" evidence="3">
    <location>
        <begin position="379"/>
        <end position="397"/>
    </location>
</feature>